<sequence length="206" mass="23664">MCWSHPGIVTYPDMSEYWAIRTLTISAKILRYNCSDSHGDAYEAVLVYTDPDDVEPGKPRFWCPPTATITTTAFSEPVHGYKPRLDRVQLAEELLLLVEIRRHEMTHQGKEGRDGEGFVSLTNDLKVYGMPIEVKREKGRRRINRYHEKDSNDAVVVSFQYYKSATIVGSVLFLFARFRIVERMLPHKIEAYDVGDDSRATSNDQS</sequence>
<evidence type="ECO:0000313" key="2">
    <source>
        <dbReference type="Proteomes" id="UP001305414"/>
    </source>
</evidence>
<dbReference type="AlphaFoldDB" id="A0AAN7Z919"/>
<proteinExistence type="predicted"/>
<organism evidence="1 2">
    <name type="scientific">Xylaria bambusicola</name>
    <dbReference type="NCBI Taxonomy" id="326684"/>
    <lineage>
        <taxon>Eukaryota</taxon>
        <taxon>Fungi</taxon>
        <taxon>Dikarya</taxon>
        <taxon>Ascomycota</taxon>
        <taxon>Pezizomycotina</taxon>
        <taxon>Sordariomycetes</taxon>
        <taxon>Xylariomycetidae</taxon>
        <taxon>Xylariales</taxon>
        <taxon>Xylariaceae</taxon>
        <taxon>Xylaria</taxon>
    </lineage>
</organism>
<accession>A0AAN7Z919</accession>
<keyword evidence="2" id="KW-1185">Reference proteome</keyword>
<protein>
    <submittedName>
        <fullName evidence="1">Uncharacterized protein</fullName>
    </submittedName>
</protein>
<evidence type="ECO:0000313" key="1">
    <source>
        <dbReference type="EMBL" id="KAK5633832.1"/>
    </source>
</evidence>
<gene>
    <name evidence="1" type="ORF">RRF57_009546</name>
</gene>
<name>A0AAN7Z919_9PEZI</name>
<dbReference type="EMBL" id="JAWHQM010000036">
    <property type="protein sequence ID" value="KAK5633832.1"/>
    <property type="molecule type" value="Genomic_DNA"/>
</dbReference>
<reference evidence="1 2" key="1">
    <citation type="submission" date="2023-10" db="EMBL/GenBank/DDBJ databases">
        <title>Draft genome sequence of Xylaria bambusicola isolate GMP-LS, the root and basal stem rot pathogen of sugarcane in Indonesia.</title>
        <authorList>
            <person name="Selvaraj P."/>
            <person name="Muralishankar V."/>
            <person name="Muruganantham S."/>
            <person name="Sp S."/>
            <person name="Haryani S."/>
            <person name="Lau K.J.X."/>
            <person name="Naqvi N.I."/>
        </authorList>
    </citation>
    <scope>NUCLEOTIDE SEQUENCE [LARGE SCALE GENOMIC DNA]</scope>
    <source>
        <strain evidence="1">GMP-LS</strain>
    </source>
</reference>
<comment type="caution">
    <text evidence="1">The sequence shown here is derived from an EMBL/GenBank/DDBJ whole genome shotgun (WGS) entry which is preliminary data.</text>
</comment>
<dbReference type="Proteomes" id="UP001305414">
    <property type="component" value="Unassembled WGS sequence"/>
</dbReference>